<dbReference type="SUPFAM" id="SSF56601">
    <property type="entry name" value="beta-lactamase/transpeptidase-like"/>
    <property type="match status" value="1"/>
</dbReference>
<dbReference type="EC" id="3.4.16.4" evidence="3"/>
<dbReference type="Gene3D" id="3.40.710.10">
    <property type="entry name" value="DD-peptidase/beta-lactamase superfamily"/>
    <property type="match status" value="2"/>
</dbReference>
<accession>A0AA97AII8</accession>
<dbReference type="InterPro" id="IPR000667">
    <property type="entry name" value="Peptidase_S13"/>
</dbReference>
<organism evidence="3">
    <name type="scientific">Leptolyngbya sp. NK1-12</name>
    <dbReference type="NCBI Taxonomy" id="2547451"/>
    <lineage>
        <taxon>Bacteria</taxon>
        <taxon>Bacillati</taxon>
        <taxon>Cyanobacteriota</taxon>
        <taxon>Cyanophyceae</taxon>
        <taxon>Leptolyngbyales</taxon>
        <taxon>Leptolyngbyaceae</taxon>
        <taxon>Leptolyngbya group</taxon>
        <taxon>Leptolyngbya</taxon>
    </lineage>
</organism>
<dbReference type="EMBL" id="CP053586">
    <property type="protein sequence ID" value="WNZ23896.1"/>
    <property type="molecule type" value="Genomic_DNA"/>
</dbReference>
<keyword evidence="2 3" id="KW-0378">Hydrolase</keyword>
<dbReference type="PRINTS" id="PR00922">
    <property type="entry name" value="DADACBPTASE3"/>
</dbReference>
<dbReference type="GO" id="GO:0000270">
    <property type="term" value="P:peptidoglycan metabolic process"/>
    <property type="evidence" value="ECO:0007669"/>
    <property type="project" value="TreeGrafter"/>
</dbReference>
<dbReference type="Pfam" id="PF02113">
    <property type="entry name" value="Peptidase_S13"/>
    <property type="match status" value="1"/>
</dbReference>
<evidence type="ECO:0000256" key="2">
    <source>
        <dbReference type="ARBA" id="ARBA00022801"/>
    </source>
</evidence>
<dbReference type="InterPro" id="IPR012338">
    <property type="entry name" value="Beta-lactam/transpept-like"/>
</dbReference>
<comment type="similarity">
    <text evidence="1">Belongs to the peptidase S13 family.</text>
</comment>
<name>A0AA97AII8_9CYAN</name>
<dbReference type="PANTHER" id="PTHR30023">
    <property type="entry name" value="D-ALANYL-D-ALANINE CARBOXYPEPTIDASE"/>
    <property type="match status" value="1"/>
</dbReference>
<evidence type="ECO:0000256" key="1">
    <source>
        <dbReference type="ARBA" id="ARBA00006096"/>
    </source>
</evidence>
<protein>
    <submittedName>
        <fullName evidence="3">D-alanyl-D-alanine carboxypeptidase/D-alanyl-D-alanine-endopeptidase</fullName>
        <ecNumber evidence="3">3.4.16.4</ecNumber>
    </submittedName>
</protein>
<keyword evidence="3" id="KW-0645">Protease</keyword>
<dbReference type="GO" id="GO:0009002">
    <property type="term" value="F:serine-type D-Ala-D-Ala carboxypeptidase activity"/>
    <property type="evidence" value="ECO:0007669"/>
    <property type="project" value="UniProtKB-EC"/>
</dbReference>
<dbReference type="Gene3D" id="3.50.80.20">
    <property type="entry name" value="D-Ala-D-Ala carboxypeptidase C, peptidase S13"/>
    <property type="match status" value="1"/>
</dbReference>
<dbReference type="RefSeq" id="WP_316429403.1">
    <property type="nucleotide sequence ID" value="NZ_CP053586.1"/>
</dbReference>
<sequence length="509" mass="55244">MVSCVSESASEQDGWRSWWRRATQLAVTVGCFVSLLPQAAAQTAPSLCRANLAPGIEAITNRPEFRRARWGILVQTLEATPQTLYSHDADKFFIPASNVKLLTTAAVLNQLGPEFRIRTSVYQIPSRDGMVRLRVVGQGDPSFSNTQLQVLAGQLRQRGIRQIDQLIADDQFFRGETFHPNWEWEDIQAGYGTAVNSLILNQNVVALTLVPQALGQPLQVQWDDPSTAAGWQVVNRSRTVATTAAEYVQVGRDLSQPILYVDGQLRVGSAAEPVAVSIPQPTQHFLERLQQALAVEQIRVNQTRIASEPLPAAAQLVTAIESAPLAELIQETNQQSNNLYAEALLRILGRQSIDSSTLDTSTPDTTPTLAAGISALENELSWLGVDSSSYRLVDGSGLARQNLLSPAALVATLQAMAQSPYAAIYRHSLAVAGVRGTLRSRFQETPVQSRLEGKTGALSGIAALSGYLQPMDSSPLVFSILINQVELPLTEIQSAIDAIVELMTTLKAC</sequence>
<reference evidence="3" key="1">
    <citation type="submission" date="2020-05" db="EMBL/GenBank/DDBJ databases">
        <authorList>
            <person name="Zhu T."/>
            <person name="Keshari N."/>
            <person name="Lu X."/>
        </authorList>
    </citation>
    <scope>NUCLEOTIDE SEQUENCE</scope>
    <source>
        <strain evidence="3">NK1-12</strain>
    </source>
</reference>
<evidence type="ECO:0000313" key="3">
    <source>
        <dbReference type="EMBL" id="WNZ23896.1"/>
    </source>
</evidence>
<keyword evidence="3" id="KW-0121">Carboxypeptidase</keyword>
<dbReference type="GO" id="GO:0006508">
    <property type="term" value="P:proteolysis"/>
    <property type="evidence" value="ECO:0007669"/>
    <property type="project" value="InterPro"/>
</dbReference>
<gene>
    <name evidence="3" type="primary">dacB</name>
    <name evidence="3" type="ORF">HJG54_14210</name>
</gene>
<dbReference type="NCBIfam" id="TIGR00666">
    <property type="entry name" value="PBP4"/>
    <property type="match status" value="1"/>
</dbReference>
<proteinExistence type="inferred from homology"/>
<dbReference type="AlphaFoldDB" id="A0AA97AII8"/>
<dbReference type="PANTHER" id="PTHR30023:SF0">
    <property type="entry name" value="PENICILLIN-SENSITIVE CARBOXYPEPTIDASE A"/>
    <property type="match status" value="1"/>
</dbReference>